<dbReference type="Gene3D" id="3.40.630.30">
    <property type="match status" value="1"/>
</dbReference>
<dbReference type="InterPro" id="IPR016181">
    <property type="entry name" value="Acyl_CoA_acyltransferase"/>
</dbReference>
<dbReference type="Proteomes" id="UP001193501">
    <property type="component" value="Unassembled WGS sequence"/>
</dbReference>
<name>A0AAE4YBZ8_9RHOB</name>
<dbReference type="PROSITE" id="PS51186">
    <property type="entry name" value="GNAT"/>
    <property type="match status" value="1"/>
</dbReference>
<proteinExistence type="predicted"/>
<protein>
    <submittedName>
        <fullName evidence="2">GNAT family N-acetyltransferase</fullName>
    </submittedName>
</protein>
<dbReference type="RefSeq" id="WP_168773696.1">
    <property type="nucleotide sequence ID" value="NZ_JAABNR010000003.1"/>
</dbReference>
<sequence>MIPGMIRATEADRAEIEAFLMPHAHQAMFPLNNLAHHGMAGGSPYAVTLWLTRRAGQITDVLTLTDGGMVMPFLPSGDYGAAAGVLAGRKVSGIVGVRDWARGLGAALDLTRAAKTLDQDEPHFLLDVADLTIPQGPGQILPLSEAPEAVIKSWMLDYQLAALGTPADRAPKRVEESYATYTKNRSHVVLMDQGTPLAMTGFNARIPGIVQVGGVYTPPDRRKRGHAGRAVALHIAASGAARATLFAVSEPAARAYRRIGFGQVGSWSLILLHDPEVIHG</sequence>
<accession>A0AAE4YBZ8</accession>
<keyword evidence="3" id="KW-1185">Reference proteome</keyword>
<evidence type="ECO:0000259" key="1">
    <source>
        <dbReference type="PROSITE" id="PS51186"/>
    </source>
</evidence>
<evidence type="ECO:0000313" key="2">
    <source>
        <dbReference type="EMBL" id="NBZ86895.1"/>
    </source>
</evidence>
<dbReference type="AlphaFoldDB" id="A0AAE4YBZ8"/>
<dbReference type="SUPFAM" id="SSF55729">
    <property type="entry name" value="Acyl-CoA N-acyltransferases (Nat)"/>
    <property type="match status" value="1"/>
</dbReference>
<reference evidence="2" key="1">
    <citation type="submission" date="2020-01" db="EMBL/GenBank/DDBJ databases">
        <authorList>
            <person name="Chen W.-M."/>
        </authorList>
    </citation>
    <scope>NUCLEOTIDE SEQUENCE</scope>
    <source>
        <strain evidence="2">CYK-10</strain>
    </source>
</reference>
<dbReference type="GO" id="GO:0016747">
    <property type="term" value="F:acyltransferase activity, transferring groups other than amino-acyl groups"/>
    <property type="evidence" value="ECO:0007669"/>
    <property type="project" value="InterPro"/>
</dbReference>
<feature type="domain" description="N-acetyltransferase" evidence="1">
    <location>
        <begin position="141"/>
        <end position="280"/>
    </location>
</feature>
<organism evidence="2 3">
    <name type="scientific">Stagnihabitans tardus</name>
    <dbReference type="NCBI Taxonomy" id="2699202"/>
    <lineage>
        <taxon>Bacteria</taxon>
        <taxon>Pseudomonadati</taxon>
        <taxon>Pseudomonadota</taxon>
        <taxon>Alphaproteobacteria</taxon>
        <taxon>Rhodobacterales</taxon>
        <taxon>Paracoccaceae</taxon>
        <taxon>Stagnihabitans</taxon>
    </lineage>
</organism>
<dbReference type="InterPro" id="IPR000182">
    <property type="entry name" value="GNAT_dom"/>
</dbReference>
<evidence type="ECO:0000313" key="3">
    <source>
        <dbReference type="Proteomes" id="UP001193501"/>
    </source>
</evidence>
<comment type="caution">
    <text evidence="2">The sequence shown here is derived from an EMBL/GenBank/DDBJ whole genome shotgun (WGS) entry which is preliminary data.</text>
</comment>
<dbReference type="EMBL" id="JAABNR010000003">
    <property type="protein sequence ID" value="NBZ86895.1"/>
    <property type="molecule type" value="Genomic_DNA"/>
</dbReference>
<gene>
    <name evidence="2" type="ORF">GV832_04815</name>
</gene>